<protein>
    <recommendedName>
        <fullName evidence="1">FAD/NAD(P)-binding domain-containing protein</fullName>
    </recommendedName>
</protein>
<dbReference type="Pfam" id="PF07992">
    <property type="entry name" value="Pyr_redox_2"/>
    <property type="match status" value="1"/>
</dbReference>
<dbReference type="GO" id="GO:0004174">
    <property type="term" value="F:electron-transferring-flavoprotein dehydrogenase activity"/>
    <property type="evidence" value="ECO:0007669"/>
    <property type="project" value="TreeGrafter"/>
</dbReference>
<dbReference type="InterPro" id="IPR023753">
    <property type="entry name" value="FAD/NAD-binding_dom"/>
</dbReference>
<gene>
    <name evidence="2" type="ORF">LTR36_002499</name>
</gene>
<dbReference type="SUPFAM" id="SSF51905">
    <property type="entry name" value="FAD/NAD(P)-binding domain"/>
    <property type="match status" value="1"/>
</dbReference>
<dbReference type="EMBL" id="JAVFHQ010000017">
    <property type="protein sequence ID" value="KAK4545935.1"/>
    <property type="molecule type" value="Genomic_DNA"/>
</dbReference>
<sequence length="384" mass="41500">MALKNVVVIGGSYVGTNVAEQLAAAAQGRFRVLLIEKNSHFQHLFAFPRFAVTTAVNTHKAFIPYTAGKFGQDGAVLQAAVTGISKSAVQLDRKVLLDGQHQDSIPYSYLAITTGTKLTPPSSLPGSEKLDGVTYLHQHADKIKSSQRIVIIGAGAVGVQMATDVKEIYPEKSVTLIHSRKNVMSRFHPGLHEIIAERCKELGVELVLGSRVKLPSTGYPTDRSVDVELMGGRKIPADFAIVCNGQVPQSTILQNLAPQCIDNDSFIRTLKTLQINDPEYSNIFALGDVADTGAHKAARPAGKQAEIVAKNIVHLIEQEPLEEYEVQGTPAIHMSLGVKKNVVFANPPVGSFDEPMIKHRDDGTLDMNIDGVWSRRGGGPNSVL</sequence>
<organism evidence="2 3">
    <name type="scientific">Oleoguttula mirabilis</name>
    <dbReference type="NCBI Taxonomy" id="1507867"/>
    <lineage>
        <taxon>Eukaryota</taxon>
        <taxon>Fungi</taxon>
        <taxon>Dikarya</taxon>
        <taxon>Ascomycota</taxon>
        <taxon>Pezizomycotina</taxon>
        <taxon>Dothideomycetes</taxon>
        <taxon>Dothideomycetidae</taxon>
        <taxon>Mycosphaerellales</taxon>
        <taxon>Teratosphaeriaceae</taxon>
        <taxon>Oleoguttula</taxon>
    </lineage>
</organism>
<dbReference type="AlphaFoldDB" id="A0AAV9JKZ7"/>
<evidence type="ECO:0000259" key="1">
    <source>
        <dbReference type="Pfam" id="PF07992"/>
    </source>
</evidence>
<dbReference type="GO" id="GO:0050660">
    <property type="term" value="F:flavin adenine dinucleotide binding"/>
    <property type="evidence" value="ECO:0007669"/>
    <property type="project" value="TreeGrafter"/>
</dbReference>
<evidence type="ECO:0000313" key="2">
    <source>
        <dbReference type="EMBL" id="KAK4545935.1"/>
    </source>
</evidence>
<dbReference type="Gene3D" id="3.50.50.100">
    <property type="match status" value="1"/>
</dbReference>
<accession>A0AAV9JKZ7</accession>
<feature type="domain" description="FAD/NAD(P)-binding" evidence="1">
    <location>
        <begin position="5"/>
        <end position="302"/>
    </location>
</feature>
<dbReference type="PRINTS" id="PR00368">
    <property type="entry name" value="FADPNR"/>
</dbReference>
<proteinExistence type="predicted"/>
<name>A0AAV9JKZ7_9PEZI</name>
<dbReference type="PRINTS" id="PR00411">
    <property type="entry name" value="PNDRDTASEI"/>
</dbReference>
<dbReference type="Proteomes" id="UP001324427">
    <property type="component" value="Unassembled WGS sequence"/>
</dbReference>
<dbReference type="InterPro" id="IPR036188">
    <property type="entry name" value="FAD/NAD-bd_sf"/>
</dbReference>
<dbReference type="GO" id="GO:0005737">
    <property type="term" value="C:cytoplasm"/>
    <property type="evidence" value="ECO:0007669"/>
    <property type="project" value="TreeGrafter"/>
</dbReference>
<evidence type="ECO:0000313" key="3">
    <source>
        <dbReference type="Proteomes" id="UP001324427"/>
    </source>
</evidence>
<dbReference type="PANTHER" id="PTHR43735">
    <property type="entry name" value="APOPTOSIS-INDUCING FACTOR 1"/>
    <property type="match status" value="1"/>
</dbReference>
<dbReference type="PANTHER" id="PTHR43735:SF11">
    <property type="entry name" value="HYPOTHETICAL OXIDOREDUCTASE (EUROFUNG)"/>
    <property type="match status" value="1"/>
</dbReference>
<comment type="caution">
    <text evidence="2">The sequence shown here is derived from an EMBL/GenBank/DDBJ whole genome shotgun (WGS) entry which is preliminary data.</text>
</comment>
<reference evidence="2 3" key="1">
    <citation type="submission" date="2021-11" db="EMBL/GenBank/DDBJ databases">
        <title>Black yeast isolated from Biological Soil Crust.</title>
        <authorList>
            <person name="Kurbessoian T."/>
        </authorList>
    </citation>
    <scope>NUCLEOTIDE SEQUENCE [LARGE SCALE GENOMIC DNA]</scope>
    <source>
        <strain evidence="2 3">CCFEE 5522</strain>
    </source>
</reference>
<keyword evidence="3" id="KW-1185">Reference proteome</keyword>